<dbReference type="EMBL" id="LBPO01000003">
    <property type="protein sequence ID" value="KKP59350.1"/>
    <property type="molecule type" value="Genomic_DNA"/>
</dbReference>
<dbReference type="InterPro" id="IPR008979">
    <property type="entry name" value="Galactose-bd-like_sf"/>
</dbReference>
<evidence type="ECO:0000313" key="2">
    <source>
        <dbReference type="Proteomes" id="UP000034927"/>
    </source>
</evidence>
<proteinExistence type="predicted"/>
<dbReference type="Proteomes" id="UP000034927">
    <property type="component" value="Unassembled WGS sequence"/>
</dbReference>
<name>A0A0G0D7T8_9BACT</name>
<dbReference type="Gene3D" id="2.60.120.260">
    <property type="entry name" value="Galactose-binding domain-like"/>
    <property type="match status" value="1"/>
</dbReference>
<evidence type="ECO:0008006" key="3">
    <source>
        <dbReference type="Google" id="ProtNLM"/>
    </source>
</evidence>
<organism evidence="1 2">
    <name type="scientific">Candidatus Magasanikbacteria bacterium GW2011_GWC2_34_16</name>
    <dbReference type="NCBI Taxonomy" id="1619045"/>
    <lineage>
        <taxon>Bacteria</taxon>
        <taxon>Candidatus Magasanikiibacteriota</taxon>
    </lineage>
</organism>
<sequence length="2802" mass="304060">MSPLSHFKKFSLGTLIVLFLFTSVAGSFLNPTPAKAAWPTTILGDVPGMAARIADSVKENWKTAILIAAQRAISYFMRKVAYDTAVYLASGGKGQSPFARTKNFEDYIGGVASEAFGEAIYNLGKPFGLNLCKIPDVKVDLAFRLGLKRRYDEGGPAQEARNCNFQQFVKNWSGDAWKSKYGTAAGLQNQFNVSLSPTDNDLGIYWESVSKIDNLVQTKSDAVKQEDLVGKGFLPATRLISGDIKTPAAVMEEEMKKQSPNNTKEQNQAVVNSAISSGYAAIIPSTLSMFLNTFANTALKNFKEKGMLPLQGFFENGDGTSPAQYESIAVGGRQAAEALFADILSAPVHSKSDYDILALFADCPEEPGPNNCVMSDSLAAAVRQATYDEPITINDAIKSGVLNGNFKLISPVNKTMNADKNCFGTAYCYSNIKKLVLAGILPLGFEIAAERSNPDNPWSLNEVKNGFNSCHYGAGGVVIPDPINFPYCHLIDPNWILRIDSMRCNALVYGNQTISKEMGQRAEECVDTQSCVGYEEGEKSCYAYGYCTKSKNSWNFDATSCNSQNATCREFVGANGTSVSYLYRTLDTANCNADTVGCTAYSLVQDNNGRWLTAGFSAQQASLNTGINLNNKVSTACGNNSAGCTAFKVAADTNLPVNLRKAPDYLKCYDITPGDGITNWPTNATDLVKLAANAKPECKNYASVCTAEEVNCDLYTNQFTGEQIPGRFTPYSVSGATYTWNDQCDQSCVGYEGYRELPNNYSNGQALTYIIPPNEINQNSARTCDLEEVGCSSFTNMSQIVGGGEQVEYYSSLRACIKPDATKQKNYFTYEGTANGYQLQSFVLEEDKTGTSDPVSGRIGGPKYVAKDATELATFKDTCNEASYKNKTASLDCRQFNDDKGAIYYRLLANTIVVNENCTPYRLNSPELASAPGATPVCFQNGEYRNGFCYYNGLPGGVQTTAGASKVCRVTSVSCSLYHGNAGNNVKDIISGDDFENSSSTLALAGWSNSGGTFALSLESTHAGEHSLGFAGDNGDLLYKNLALSLGETYNLSFWAKGTGVNMITKFVNGTATTTDVGIISLGDTWQYFKFNGVVLQGTALSTNLVLQLSGNGKIFLDNIRLTQVAKDLPLVKSSLNVGGVCDSNLNDNLPGEALGCSAYKNTKDEWIYLTNFSYLCRESAIGCTALIDTFNTPEPTSRLYNIWLPATKPNGGVKLSITVNSKDYSCDVPVGANGCYVDMFNTSYLAVTADFPQWSTAPRIKEDGVLGNKKAETSPSTYYVPADTTSTSPIYLVADQASNCVNADLGCTLAGLQTKTTNGYEFTTVTIKNTPDLYRSTPGTVATGIMCQSEAVGCDAYSSAGGSYYFKDPVASGQKICDYKTNVVVGGSNMSGWFWRDVGVCDNNRDKNCKIADDCTVGVSTSTCIDAGSQACYPNYIQTGGVYGLWSSGNTSTYQNFVGACAREQSGCTEYIDHNDGDKAYYFLNNGQLNKNEKCNGKISEKDGCILLDQTDQPFKQWDTAASYLASAANHYVLTDPNNVGTNKDANLIVQVKKDRSCGEWLACKTSELVTDPTTGGKKEICIELGLCDEAQPSDQLINQCKHWVNNTTQNNFLDFNKYITRDVSFKAKDFTGYSLFNSYQVEDLQAGKCASGNTAGLGVFDSSGQVCTTIKGEKIVNSTSTPLTQSSCRGYPDAAAPFSNNDPKSNLVGSTKCEPGEDCDCSYTQAVFGTTVGDTINKYFGLGKVLGADGICQGGFDIGSGNKDGKTCQTDYDCRDERSVPSTNGYANTQDGTCLLPKKQSTKRLIGWEGYCLDYNELTNHCDLWYPLDTPVGVNSRYNLNASAGYLPPEGSGKYWCVEAKGNANILPIFSGISSQLYKLTTREWTGFPLTEQWNANDSTKIFGINHPLNPLESNINFSEIVAIGLEPTAYGTFFQKNNEYPSSELLMFVDQKLSGVMNGGNDTSGDGDGYYWSGPAHVLDGGDIALDFAWHEGPGGTVEINYDNLTAVRCERLSVNNLSNEIAFRIIFDHTTGKVRRMSSKICDGGNGAGEMTVKLNFYLKEVCNQIREVIINDDTKPFSISGKPRTDRLWEDSMYKLKSGNTSILDLPFNQYSAPFGSFNRGDAPLTETTKDYLAKYNSSFDKEQAWRKIGYWPIWMNIGSGTPLNCSPNSNGDCGNTYVCDGGVNKNKTCSPWAYQGPMAVPVSTEYPQECREEFTSACETTSVCINPGLKQGTICSTDQDCNSENVVLTNITCKKEQSCIPFNNDNNGDGESGFNRTDLPCVRNSNCIDYVNSVTDQSGEYWATYFWMGQSIEKFNGGIGVPFYMDAFCGSAMFDPTYSNYLTDKKFCRFNDNGFYQFLGWEPLSCNQVSDCISYINNPGDGKCAVGSAKKCVGGPNAGKDCSAGGNDFCTTAAKGTSFCKSGSLEDCKNFVPYKCTNLNQIRGMCVGGINHGNPCSSANDCPSKTYQSNIGEQTVEKGVCVGNPLDTGTVLQKTSYISNDSAGNRRLSELFVKSFGDWIWQIDRYVLTNTAVEKDLAKGSSVAGFAITPKPPRIWAVIHDKTDTTKVSASSIKNTFSINAKSSGNITIGNGVAIMEFYAAADHDQMPITRVMIDWGEPDSTPYQTTGWFKNHKPKCGLTTSEAEDSPFLPMFSCMLTGQNSYSGCRLRFGDSAGACEEGYFSFTHYYVCDKNVMPVCTPAEPKNCFDTALNVCKFKPRVQVMDNWGWCSGGCAKSYSGGSLNNPSISSEGCYESVFVNANNNVDQCSGFNQEKPSQGILQWVKFGGSILVAPISR</sequence>
<comment type="caution">
    <text evidence="1">The sequence shown here is derived from an EMBL/GenBank/DDBJ whole genome shotgun (WGS) entry which is preliminary data.</text>
</comment>
<evidence type="ECO:0000313" key="1">
    <source>
        <dbReference type="EMBL" id="KKP59350.1"/>
    </source>
</evidence>
<gene>
    <name evidence="1" type="ORF">UR53_C0003G0012</name>
</gene>
<reference evidence="1 2" key="1">
    <citation type="journal article" date="2015" name="Nature">
        <title>rRNA introns, odd ribosomes, and small enigmatic genomes across a large radiation of phyla.</title>
        <authorList>
            <person name="Brown C.T."/>
            <person name="Hug L.A."/>
            <person name="Thomas B.C."/>
            <person name="Sharon I."/>
            <person name="Castelle C.J."/>
            <person name="Singh A."/>
            <person name="Wilkins M.J."/>
            <person name="Williams K.H."/>
            <person name="Banfield J.F."/>
        </authorList>
    </citation>
    <scope>NUCLEOTIDE SEQUENCE [LARGE SCALE GENOMIC DNA]</scope>
</reference>
<protein>
    <recommendedName>
        <fullName evidence="3">CBM-cenC domain-containing protein</fullName>
    </recommendedName>
</protein>
<accession>A0A0G0D7T8</accession>
<dbReference type="SUPFAM" id="SSF49785">
    <property type="entry name" value="Galactose-binding domain-like"/>
    <property type="match status" value="1"/>
</dbReference>